<evidence type="ECO:0000313" key="2">
    <source>
        <dbReference type="Proteomes" id="UP000297938"/>
    </source>
</evidence>
<dbReference type="InterPro" id="IPR006944">
    <property type="entry name" value="Phage/GTA_portal"/>
</dbReference>
<protein>
    <submittedName>
        <fullName evidence="1">Phage portal protein</fullName>
    </submittedName>
</protein>
<dbReference type="EMBL" id="NRPP01000018">
    <property type="protein sequence ID" value="TFJ23565.1"/>
    <property type="molecule type" value="Genomic_DNA"/>
</dbReference>
<sequence length="412" mass="47268">MNRVQKVINKVTPKFIKMAVINNYKSSNNFSSWLGKTFFGIENSTLETNENIFSIVSRLSNTLSSLPFKKYRKYDQIFDDEMDRLIYSPNPNQTLDQIINILEVSRNTNGNGYALIMRNVRGQFEQLITFNPNHVEPVLESNSKELWYCVANLGKTYYFHNSDIIHVRHIAGNGNWKGISPIALLKNSNEFDKAVREFSLKEMQSIRDSFVLKYESNVDEEKKKAIVANFREFYAENGGVLFQEPGVTIDELQRNFIAGDMKISEEITRDRIANVYNVPSVFLNAKSDGFSSNEQLMQMFVNMTLTPIIKQYEREFNKKLLVRADRIKGEYFKFNLNALLRGDSTARAAFYHGGLRDGWMARDEVRALEDLPPVGGKASELFISGDMYPLEMDPALRKITNLKASEGVVDKD</sequence>
<reference evidence="1 2" key="1">
    <citation type="journal article" date="2018" name="Int. J. Food Microbiol.">
        <title>Growth of Carnobacterium spp. isolated from chilled vacuum-packaged meat under relevant acidic conditions.</title>
        <authorList>
            <person name="Zhang P."/>
            <person name="Badoni M."/>
            <person name="Ganzle M."/>
            <person name="Yang X."/>
        </authorList>
    </citation>
    <scope>NUCLEOTIDE SEQUENCE [LARGE SCALE GENOMIC DNA]</scope>
    <source>
        <strain evidence="1 2">B2</strain>
    </source>
</reference>
<dbReference type="NCBIfam" id="TIGR01537">
    <property type="entry name" value="portal_HK97"/>
    <property type="match status" value="1"/>
</dbReference>
<dbReference type="InterPro" id="IPR006427">
    <property type="entry name" value="Portal_HK97"/>
</dbReference>
<dbReference type="Pfam" id="PF04860">
    <property type="entry name" value="Phage_portal"/>
    <property type="match status" value="1"/>
</dbReference>
<dbReference type="RefSeq" id="WP_135026517.1">
    <property type="nucleotide sequence ID" value="NZ_NROV01000016.1"/>
</dbReference>
<comment type="caution">
    <text evidence="1">The sequence shown here is derived from an EMBL/GenBank/DDBJ whole genome shotgun (WGS) entry which is preliminary data.</text>
</comment>
<evidence type="ECO:0000313" key="1">
    <source>
        <dbReference type="EMBL" id="TFJ23565.1"/>
    </source>
</evidence>
<proteinExistence type="predicted"/>
<gene>
    <name evidence="1" type="ORF">CKN69_11695</name>
</gene>
<dbReference type="Proteomes" id="UP000297938">
    <property type="component" value="Unassembled WGS sequence"/>
</dbReference>
<name>A0A7Z8CX41_CARDV</name>
<accession>A0A7Z8CX41</accession>
<organism evidence="1 2">
    <name type="scientific">Carnobacterium divergens</name>
    <name type="common">Lactobacillus divergens</name>
    <dbReference type="NCBI Taxonomy" id="2748"/>
    <lineage>
        <taxon>Bacteria</taxon>
        <taxon>Bacillati</taxon>
        <taxon>Bacillota</taxon>
        <taxon>Bacilli</taxon>
        <taxon>Lactobacillales</taxon>
        <taxon>Carnobacteriaceae</taxon>
        <taxon>Carnobacterium</taxon>
    </lineage>
</organism>
<dbReference type="AlphaFoldDB" id="A0A7Z8CX41"/>